<comment type="caution">
    <text evidence="2">The sequence shown here is derived from an EMBL/GenBank/DDBJ whole genome shotgun (WGS) entry which is preliminary data.</text>
</comment>
<feature type="domain" description="ACT" evidence="1">
    <location>
        <begin position="91"/>
        <end position="170"/>
    </location>
</feature>
<dbReference type="PANTHER" id="PTHR34875">
    <property type="entry name" value="UPF0237 PROTEIN MJ1558"/>
    <property type="match status" value="1"/>
</dbReference>
<reference evidence="3" key="1">
    <citation type="submission" date="2023-07" db="EMBL/GenBank/DDBJ databases">
        <title>Genome sequencing of Purple Non-Sulfur Bacteria from various extreme environments.</title>
        <authorList>
            <person name="Mayer M."/>
        </authorList>
    </citation>
    <scope>NUCLEOTIDE SEQUENCE [LARGE SCALE GENOMIC DNA]</scope>
    <source>
        <strain evidence="3">DSM 17935</strain>
    </source>
</reference>
<dbReference type="RefSeq" id="WP_264599390.1">
    <property type="nucleotide sequence ID" value="NZ_JAOQNS010000001.1"/>
</dbReference>
<gene>
    <name evidence="2" type="ORF">M2319_000017</name>
</gene>
<dbReference type="InterPro" id="IPR045865">
    <property type="entry name" value="ACT-like_dom_sf"/>
</dbReference>
<dbReference type="PANTHER" id="PTHR34875:SF6">
    <property type="entry name" value="UPF0237 PROTEIN MJ1558"/>
    <property type="match status" value="1"/>
</dbReference>
<protein>
    <submittedName>
        <fullName evidence="2">Glycine cleavage system regulatory protein</fullName>
    </submittedName>
</protein>
<dbReference type="InterPro" id="IPR002912">
    <property type="entry name" value="ACT_dom"/>
</dbReference>
<dbReference type="Gene3D" id="3.30.70.260">
    <property type="match status" value="2"/>
</dbReference>
<dbReference type="SUPFAM" id="SSF55021">
    <property type="entry name" value="ACT-like"/>
    <property type="match status" value="2"/>
</dbReference>
<accession>A0ABT3H5U5</accession>
<dbReference type="PROSITE" id="PS51671">
    <property type="entry name" value="ACT"/>
    <property type="match status" value="1"/>
</dbReference>
<dbReference type="InterPro" id="IPR050990">
    <property type="entry name" value="UPF0237/GcvR_regulator"/>
</dbReference>
<organism evidence="2 3">
    <name type="scientific">Rhodobium gokarnense</name>
    <dbReference type="NCBI Taxonomy" id="364296"/>
    <lineage>
        <taxon>Bacteria</taxon>
        <taxon>Pseudomonadati</taxon>
        <taxon>Pseudomonadota</taxon>
        <taxon>Alphaproteobacteria</taxon>
        <taxon>Hyphomicrobiales</taxon>
        <taxon>Rhodobiaceae</taxon>
        <taxon>Rhodobium</taxon>
    </lineage>
</organism>
<keyword evidence="3" id="KW-1185">Reference proteome</keyword>
<dbReference type="EMBL" id="JAOQNS010000001">
    <property type="protein sequence ID" value="MCW2305701.1"/>
    <property type="molecule type" value="Genomic_DNA"/>
</dbReference>
<sequence>MPQQLILTVIARDRPGVVEAVAEAVSFSDGNWIDSAMSRLGGEFAGIVRIQVPDDHVEGLTRALCDLAGEGISVTWRQAETGDATTGKAAHLAVTGQDHAGIVRDVSRILASNGVSVEDLRTEVFSGSMSGEAMFSADAEVILPDGLDVDDLRDALERIAHDIMVDIDLKELDGQSS</sequence>
<name>A0ABT3H5U5_9HYPH</name>
<evidence type="ECO:0000259" key="1">
    <source>
        <dbReference type="PROSITE" id="PS51671"/>
    </source>
</evidence>
<dbReference type="CDD" id="cd04869">
    <property type="entry name" value="ACT_GcvR_2"/>
    <property type="match status" value="1"/>
</dbReference>
<dbReference type="InterPro" id="IPR016867">
    <property type="entry name" value="GcvR"/>
</dbReference>
<dbReference type="Pfam" id="PF13740">
    <property type="entry name" value="ACT_6"/>
    <property type="match status" value="2"/>
</dbReference>
<evidence type="ECO:0000313" key="3">
    <source>
        <dbReference type="Proteomes" id="UP001209755"/>
    </source>
</evidence>
<dbReference type="Proteomes" id="UP001209755">
    <property type="component" value="Unassembled WGS sequence"/>
</dbReference>
<proteinExistence type="predicted"/>
<evidence type="ECO:0000313" key="2">
    <source>
        <dbReference type="EMBL" id="MCW2305701.1"/>
    </source>
</evidence>
<dbReference type="PIRSF" id="PIRSF028103">
    <property type="entry name" value="GcvR"/>
    <property type="match status" value="1"/>
</dbReference>